<dbReference type="InterPro" id="IPR051940">
    <property type="entry name" value="Chitin_bind-dev_reg"/>
</dbReference>
<protein>
    <recommendedName>
        <fullName evidence="8">Chitin-binding type-2 domain-containing protein</fullName>
    </recommendedName>
</protein>
<dbReference type="SMART" id="SM00494">
    <property type="entry name" value="ChtBD2"/>
    <property type="match status" value="3"/>
</dbReference>
<evidence type="ECO:0000256" key="4">
    <source>
        <dbReference type="ARBA" id="ARBA00023157"/>
    </source>
</evidence>
<sequence length="429" mass="44725">MPGKYLAIIALLATFLDYTLATNCTNANIGQRLPVPNSCSKFQICLLNLLTVRECPKGLHFNRDLEVCDLPARAGCVALEDLQALINDGCEACDCNVCCTTTGTTPTWTTPITGTTPTWTTGTTTPYSTWSPTPSDGTTKATTTGTTTPYSTWSSTPSDGTTKATTTGTTTPYSTWSSTPSDGTTKATTTGTTTPYSTWSSTPSDGTTKATTTGTTTPYSTTAFPTTSSRPTGQPDNAETTTCTSVTMDSTTKSSSQTTTNTSSSQTKTPTTGTTTPYTSTAGSSVPPPSTEGDCDAPCCGQMNGKPILGETCQQFIICNGGRASVFGCPNNLHFNAATGSCDFPENAKCSKPYTPPTGPHAGPSGTHCANNGRCIGQPDGTQFPNAQNPCSNTYVVCQCECEVERSCGASLMFNSQVGVCDWPSNFQC</sequence>
<organism evidence="9 10">
    <name type="scientific">Stomoxys calcitrans</name>
    <name type="common">Stable fly</name>
    <name type="synonym">Conops calcitrans</name>
    <dbReference type="NCBI Taxonomy" id="35570"/>
    <lineage>
        <taxon>Eukaryota</taxon>
        <taxon>Metazoa</taxon>
        <taxon>Ecdysozoa</taxon>
        <taxon>Arthropoda</taxon>
        <taxon>Hexapoda</taxon>
        <taxon>Insecta</taxon>
        <taxon>Pterygota</taxon>
        <taxon>Neoptera</taxon>
        <taxon>Endopterygota</taxon>
        <taxon>Diptera</taxon>
        <taxon>Brachycera</taxon>
        <taxon>Muscomorpha</taxon>
        <taxon>Muscoidea</taxon>
        <taxon>Muscidae</taxon>
        <taxon>Stomoxys</taxon>
    </lineage>
</organism>
<feature type="domain" description="Chitin-binding type-2" evidence="8">
    <location>
        <begin position="296"/>
        <end position="352"/>
    </location>
</feature>
<keyword evidence="5" id="KW-0325">Glycoprotein</keyword>
<dbReference type="EnsemblMetazoa" id="SCAU009962-RA">
    <property type="protein sequence ID" value="SCAU009962-PA"/>
    <property type="gene ID" value="SCAU009962"/>
</dbReference>
<dbReference type="InterPro" id="IPR002557">
    <property type="entry name" value="Chitin-bd_dom"/>
</dbReference>
<dbReference type="PANTHER" id="PTHR23301">
    <property type="entry name" value="CHITIN BINDING PERITROPHIN-A"/>
    <property type="match status" value="1"/>
</dbReference>
<dbReference type="Proteomes" id="UP000095300">
    <property type="component" value="Unassembled WGS sequence"/>
</dbReference>
<feature type="compositionally biased region" description="Polar residues" evidence="6">
    <location>
        <begin position="230"/>
        <end position="239"/>
    </location>
</feature>
<dbReference type="PANTHER" id="PTHR23301:SF0">
    <property type="entry name" value="CHITIN-BINDING TYPE-2 DOMAIN-CONTAINING PROTEIN-RELATED"/>
    <property type="match status" value="1"/>
</dbReference>
<evidence type="ECO:0000259" key="8">
    <source>
        <dbReference type="PROSITE" id="PS50940"/>
    </source>
</evidence>
<feature type="domain" description="Chitin-binding type-2" evidence="8">
    <location>
        <begin position="21"/>
        <end position="78"/>
    </location>
</feature>
<keyword evidence="10" id="KW-1185">Reference proteome</keyword>
<dbReference type="OrthoDB" id="7250310at2759"/>
<feature type="region of interest" description="Disordered" evidence="6">
    <location>
        <begin position="110"/>
        <end position="289"/>
    </location>
</feature>
<keyword evidence="1" id="KW-0147">Chitin-binding</keyword>
<evidence type="ECO:0000313" key="10">
    <source>
        <dbReference type="Proteomes" id="UP000095300"/>
    </source>
</evidence>
<gene>
    <name evidence="9" type="primary">106095268</name>
</gene>
<dbReference type="Gene3D" id="2.170.140.10">
    <property type="entry name" value="Chitin binding domain"/>
    <property type="match status" value="3"/>
</dbReference>
<dbReference type="GO" id="GO:0008061">
    <property type="term" value="F:chitin binding"/>
    <property type="evidence" value="ECO:0007669"/>
    <property type="project" value="UniProtKB-KW"/>
</dbReference>
<feature type="chain" id="PRO_5009326994" description="Chitin-binding type-2 domain-containing protein" evidence="7">
    <location>
        <begin position="22"/>
        <end position="429"/>
    </location>
</feature>
<dbReference type="GO" id="GO:0005576">
    <property type="term" value="C:extracellular region"/>
    <property type="evidence" value="ECO:0007669"/>
    <property type="project" value="InterPro"/>
</dbReference>
<feature type="compositionally biased region" description="Low complexity" evidence="6">
    <location>
        <begin position="240"/>
        <end position="285"/>
    </location>
</feature>
<dbReference type="SUPFAM" id="SSF57625">
    <property type="entry name" value="Invertebrate chitin-binding proteins"/>
    <property type="match status" value="3"/>
</dbReference>
<evidence type="ECO:0000256" key="6">
    <source>
        <dbReference type="SAM" id="MobiDB-lite"/>
    </source>
</evidence>
<keyword evidence="3" id="KW-0677">Repeat</keyword>
<dbReference type="InterPro" id="IPR036508">
    <property type="entry name" value="Chitin-bd_dom_sf"/>
</dbReference>
<dbReference type="Pfam" id="PF01607">
    <property type="entry name" value="CBM_14"/>
    <property type="match status" value="3"/>
</dbReference>
<evidence type="ECO:0000256" key="7">
    <source>
        <dbReference type="SAM" id="SignalP"/>
    </source>
</evidence>
<feature type="compositionally biased region" description="Low complexity" evidence="6">
    <location>
        <begin position="110"/>
        <end position="229"/>
    </location>
</feature>
<dbReference type="PROSITE" id="PS50940">
    <property type="entry name" value="CHIT_BIND_II"/>
    <property type="match status" value="3"/>
</dbReference>
<keyword evidence="4" id="KW-1015">Disulfide bond</keyword>
<proteinExistence type="predicted"/>
<evidence type="ECO:0000256" key="3">
    <source>
        <dbReference type="ARBA" id="ARBA00022737"/>
    </source>
</evidence>
<dbReference type="AlphaFoldDB" id="A0A1I8PPM8"/>
<reference evidence="9" key="1">
    <citation type="submission" date="2020-05" db="UniProtKB">
        <authorList>
            <consortium name="EnsemblMetazoa"/>
        </authorList>
    </citation>
    <scope>IDENTIFICATION</scope>
    <source>
        <strain evidence="9">USDA</strain>
    </source>
</reference>
<feature type="signal peptide" evidence="7">
    <location>
        <begin position="1"/>
        <end position="21"/>
    </location>
</feature>
<evidence type="ECO:0000256" key="1">
    <source>
        <dbReference type="ARBA" id="ARBA00022669"/>
    </source>
</evidence>
<keyword evidence="2 7" id="KW-0732">Signal</keyword>
<dbReference type="VEuPathDB" id="VectorBase:SCAU009962"/>
<feature type="domain" description="Chitin-binding type-2" evidence="8">
    <location>
        <begin position="372"/>
        <end position="429"/>
    </location>
</feature>
<evidence type="ECO:0000256" key="5">
    <source>
        <dbReference type="ARBA" id="ARBA00023180"/>
    </source>
</evidence>
<name>A0A1I8PPM8_STOCA</name>
<evidence type="ECO:0000313" key="9">
    <source>
        <dbReference type="EnsemblMetazoa" id="SCAU009962-PA"/>
    </source>
</evidence>
<accession>A0A1I8PPM8</accession>
<evidence type="ECO:0000256" key="2">
    <source>
        <dbReference type="ARBA" id="ARBA00022729"/>
    </source>
</evidence>